<organism evidence="3">
    <name type="scientific">uncultured Spirochaetota bacterium</name>
    <dbReference type="NCBI Taxonomy" id="460511"/>
    <lineage>
        <taxon>Bacteria</taxon>
        <taxon>Pseudomonadati</taxon>
        <taxon>Spirochaetota</taxon>
        <taxon>environmental samples</taxon>
    </lineage>
</organism>
<name>A0A652ZX15_9SPIR</name>
<dbReference type="Pfam" id="PF00903">
    <property type="entry name" value="Glyoxalase"/>
    <property type="match status" value="1"/>
</dbReference>
<dbReference type="GO" id="GO:0046491">
    <property type="term" value="P:L-methylmalonyl-CoA metabolic process"/>
    <property type="evidence" value="ECO:0007669"/>
    <property type="project" value="TreeGrafter"/>
</dbReference>
<dbReference type="InterPro" id="IPR029068">
    <property type="entry name" value="Glyas_Bleomycin-R_OHBP_Dase"/>
</dbReference>
<evidence type="ECO:0000256" key="1">
    <source>
        <dbReference type="ARBA" id="ARBA00022723"/>
    </source>
</evidence>
<gene>
    <name evidence="3" type="ORF">TRIP_E280335</name>
</gene>
<dbReference type="PANTHER" id="PTHR43048:SF3">
    <property type="entry name" value="METHYLMALONYL-COA EPIMERASE, MITOCHONDRIAL"/>
    <property type="match status" value="1"/>
</dbReference>
<protein>
    <recommendedName>
        <fullName evidence="2">VOC domain-containing protein</fullName>
    </recommendedName>
</protein>
<feature type="domain" description="VOC" evidence="2">
    <location>
        <begin position="2"/>
        <end position="117"/>
    </location>
</feature>
<dbReference type="PANTHER" id="PTHR43048">
    <property type="entry name" value="METHYLMALONYL-COA EPIMERASE"/>
    <property type="match status" value="1"/>
</dbReference>
<dbReference type="InterPro" id="IPR037523">
    <property type="entry name" value="VOC_core"/>
</dbReference>
<dbReference type="InterPro" id="IPR004360">
    <property type="entry name" value="Glyas_Fos-R_dOase_dom"/>
</dbReference>
<reference evidence="3" key="1">
    <citation type="submission" date="2018-07" db="EMBL/GenBank/DDBJ databases">
        <authorList>
            <consortium name="Genoscope - CEA"/>
            <person name="William W."/>
        </authorList>
    </citation>
    <scope>NUCLEOTIDE SEQUENCE</scope>
    <source>
        <strain evidence="3">IK1</strain>
    </source>
</reference>
<dbReference type="SUPFAM" id="SSF54593">
    <property type="entry name" value="Glyoxalase/Bleomycin resistance protein/Dihydroxybiphenyl dioxygenase"/>
    <property type="match status" value="1"/>
</dbReference>
<dbReference type="GO" id="GO:0004493">
    <property type="term" value="F:methylmalonyl-CoA epimerase activity"/>
    <property type="evidence" value="ECO:0007669"/>
    <property type="project" value="TreeGrafter"/>
</dbReference>
<accession>A0A652ZX15</accession>
<dbReference type="GO" id="GO:0046872">
    <property type="term" value="F:metal ion binding"/>
    <property type="evidence" value="ECO:0007669"/>
    <property type="project" value="UniProtKB-KW"/>
</dbReference>
<dbReference type="InterPro" id="IPR051785">
    <property type="entry name" value="MMCE/EMCE_epimerase"/>
</dbReference>
<evidence type="ECO:0000313" key="3">
    <source>
        <dbReference type="EMBL" id="VBB40358.1"/>
    </source>
</evidence>
<sequence>MEIWKVAILVDNLDEAIDYYTNVLGMSVIRRKAKSLHLDAGNVRIELIAKEVYKDDERLGRLGVHHLSIKTDDIEKTASDLKAKGVKFIKEPVDRGLGLKIAFFDGLNGVNLQLYDQKEET</sequence>
<proteinExistence type="predicted"/>
<dbReference type="AlphaFoldDB" id="A0A652ZX15"/>
<dbReference type="PROSITE" id="PS51819">
    <property type="entry name" value="VOC"/>
    <property type="match status" value="1"/>
</dbReference>
<keyword evidence="1" id="KW-0479">Metal-binding</keyword>
<dbReference type="Gene3D" id="3.10.180.10">
    <property type="entry name" value="2,3-Dihydroxybiphenyl 1,2-Dioxygenase, domain 1"/>
    <property type="match status" value="1"/>
</dbReference>
<dbReference type="EMBL" id="UPXP01000021">
    <property type="protein sequence ID" value="VBB40358.1"/>
    <property type="molecule type" value="Genomic_DNA"/>
</dbReference>
<evidence type="ECO:0000259" key="2">
    <source>
        <dbReference type="PROSITE" id="PS51819"/>
    </source>
</evidence>